<dbReference type="InterPro" id="IPR041700">
    <property type="entry name" value="OMP_b-brl_3"/>
</dbReference>
<feature type="domain" description="Outer membrane protein beta-barrel" evidence="1">
    <location>
        <begin position="418"/>
        <end position="870"/>
    </location>
</feature>
<accession>A0A7J4XLB5</accession>
<evidence type="ECO:0000313" key="3">
    <source>
        <dbReference type="Proteomes" id="UP000422221"/>
    </source>
</evidence>
<evidence type="ECO:0000313" key="2">
    <source>
        <dbReference type="EMBL" id="KAA3767568.1"/>
    </source>
</evidence>
<dbReference type="SUPFAM" id="SSF49464">
    <property type="entry name" value="Carboxypeptidase regulatory domain-like"/>
    <property type="match status" value="1"/>
</dbReference>
<dbReference type="AlphaFoldDB" id="A0A7J4XLB5"/>
<protein>
    <submittedName>
        <fullName evidence="2">Outer membrane beta-barrel protein</fullName>
    </submittedName>
</protein>
<comment type="caution">
    <text evidence="2">The sequence shown here is derived from an EMBL/GenBank/DDBJ whole genome shotgun (WGS) entry which is preliminary data.</text>
</comment>
<name>A0A7J4XLB5_9BACE</name>
<dbReference type="SUPFAM" id="SSF56935">
    <property type="entry name" value="Porins"/>
    <property type="match status" value="1"/>
</dbReference>
<dbReference type="Proteomes" id="UP000422221">
    <property type="component" value="Unassembled WGS sequence"/>
</dbReference>
<dbReference type="Pfam" id="PF13715">
    <property type="entry name" value="CarbopepD_reg_2"/>
    <property type="match status" value="1"/>
</dbReference>
<dbReference type="InterPro" id="IPR008969">
    <property type="entry name" value="CarboxyPept-like_regulatory"/>
</dbReference>
<dbReference type="EMBL" id="VWMK01000005">
    <property type="protein sequence ID" value="KAA3767568.1"/>
    <property type="molecule type" value="Genomic_DNA"/>
</dbReference>
<evidence type="ECO:0000259" key="1">
    <source>
        <dbReference type="Pfam" id="PF14905"/>
    </source>
</evidence>
<proteinExistence type="predicted"/>
<dbReference type="Pfam" id="PF14905">
    <property type="entry name" value="OMP_b-brl_3"/>
    <property type="match status" value="1"/>
</dbReference>
<dbReference type="Gene3D" id="2.60.40.1120">
    <property type="entry name" value="Carboxypeptidase-like, regulatory domain"/>
    <property type="match status" value="1"/>
</dbReference>
<sequence length="890" mass="101750">MEVKAQSGKLVFAGRVLDEETQEPIPYAAVQIYAMPDSTFITGGATGEDGCFSLTASVRRSGKISVHVSCIGYAAVNRVFDNKDWKLGDICLAPDGFMLEETVVTGKAPMAVTENDTTVYNSSAFRTPEGSMLEELVKQLPGGEITSDGKLMIQGKEVKKILVDGKEFFSDDPQAALKNLPVEMVEKLKAYERKSDLARLTGIDDGEEEMILDLSVKKDMKKGWMNNFLGGMGSKSRYEIANTMNRIRETSQLTVIANWNNTNNQGFSELQQESSNATGNTRSRAGLTTSRSLGVNFSKDFGSVKFRSNVQYAGTDRKEESSTMTDNFMKKEKSITNSTNSTRNKNDGITGNAYLEWKIDTVTNLIFRPTFRYSAAERQGAGYQKSWADEEELNEKESSNWSESSQYNLALMLQISRKLNRRGRNVALKLDYGVNASSSDRLNYATTRYFKNGTEKVLNQKIENQTDGDNYRIQLVYVEPLPWAHFLQFRYSYQHRTSNSDRKAYNWNKELEDFTEDPDTLNSNCFENQYSNHLVNLSVRTSQKKYNYNVGVDLEPQKSVSDNFLLDELKYSLPRSVLNFSPTVSFRYKFSKRTRLQITYRGKSRQPSVRDLQPVADQTNPLNIRMGNPSLKPSYTNTFNLNYNTYNVKHQRNMVLQLTAENTLNSVTNQVTYDSETGGRTTLPVNMNGNWQTQGSFSLSTPFKNKHWLIRTYSMLRYSNKNGYTTLNKEEPQKSSVRHLTARERLTLTYRTEQFEVGVRGSVLYNNSYNNVRSIRTKTFDYQTGMNVQWYFPLGFELYSDAVWNLRAGYGTDEGNDYLMWNMQISKSFFKRKQLLLRFKIYDILQQENALMRTITATAIRDTESNVLGSYFMFHAIVRINKMGGKAKRR</sequence>
<gene>
    <name evidence="2" type="ORF">F3F73_06810</name>
</gene>
<reference evidence="2 3" key="1">
    <citation type="journal article" date="2019" name="Nat. Med.">
        <title>A library of human gut bacterial isolates paired with longitudinal multiomics data enables mechanistic microbiome research.</title>
        <authorList>
            <person name="Poyet M."/>
            <person name="Groussin M."/>
            <person name="Gibbons S.M."/>
            <person name="Avila-Pacheco J."/>
            <person name="Jiang X."/>
            <person name="Kearney S.M."/>
            <person name="Perrotta A.R."/>
            <person name="Berdy B."/>
            <person name="Zhao S."/>
            <person name="Lieberman T.D."/>
            <person name="Swanson P.K."/>
            <person name="Smith M."/>
            <person name="Roesemann S."/>
            <person name="Alexander J.E."/>
            <person name="Rich S.A."/>
            <person name="Livny J."/>
            <person name="Vlamakis H."/>
            <person name="Clish C."/>
            <person name="Bullock K."/>
            <person name="Deik A."/>
            <person name="Scott J."/>
            <person name="Pierce K.A."/>
            <person name="Xavier R.J."/>
            <person name="Alm E.J."/>
        </authorList>
    </citation>
    <scope>NUCLEOTIDE SEQUENCE [LARGE SCALE GENOMIC DNA]</scope>
    <source>
        <strain evidence="2 3">BIOML-A10</strain>
    </source>
</reference>
<organism evidence="2 3">
    <name type="scientific">Bacteroides salyersiae</name>
    <dbReference type="NCBI Taxonomy" id="291644"/>
    <lineage>
        <taxon>Bacteria</taxon>
        <taxon>Pseudomonadati</taxon>
        <taxon>Bacteroidota</taxon>
        <taxon>Bacteroidia</taxon>
        <taxon>Bacteroidales</taxon>
        <taxon>Bacteroidaceae</taxon>
        <taxon>Bacteroides</taxon>
    </lineage>
</organism>